<feature type="domain" description="HTH luxR-type" evidence="4">
    <location>
        <begin position="146"/>
        <end position="211"/>
    </location>
</feature>
<reference evidence="6 7" key="1">
    <citation type="submission" date="2020-10" db="EMBL/GenBank/DDBJ databases">
        <title>Phylogeny of dyella-like bacteria.</title>
        <authorList>
            <person name="Fu J."/>
        </authorList>
    </citation>
    <scope>NUCLEOTIDE SEQUENCE [LARGE SCALE GENOMIC DNA]</scope>
    <source>
        <strain evidence="6 7">DHOB09</strain>
    </source>
</reference>
<organism evidence="6 7">
    <name type="scientific">Dyella caseinilytica</name>
    <dbReference type="NCBI Taxonomy" id="1849581"/>
    <lineage>
        <taxon>Bacteria</taxon>
        <taxon>Pseudomonadati</taxon>
        <taxon>Pseudomonadota</taxon>
        <taxon>Gammaproteobacteria</taxon>
        <taxon>Lysobacterales</taxon>
        <taxon>Rhodanobacteraceae</taxon>
        <taxon>Dyella</taxon>
    </lineage>
</organism>
<evidence type="ECO:0000256" key="2">
    <source>
        <dbReference type="ARBA" id="ARBA00023125"/>
    </source>
</evidence>
<dbReference type="SMART" id="SM00448">
    <property type="entry name" value="REC"/>
    <property type="match status" value="1"/>
</dbReference>
<evidence type="ECO:0000256" key="3">
    <source>
        <dbReference type="PROSITE-ProRule" id="PRU00169"/>
    </source>
</evidence>
<evidence type="ECO:0000256" key="1">
    <source>
        <dbReference type="ARBA" id="ARBA00022553"/>
    </source>
</evidence>
<dbReference type="SUPFAM" id="SSF52172">
    <property type="entry name" value="CheY-like"/>
    <property type="match status" value="1"/>
</dbReference>
<dbReference type="Pfam" id="PF00196">
    <property type="entry name" value="GerE"/>
    <property type="match status" value="1"/>
</dbReference>
<dbReference type="Pfam" id="PF00072">
    <property type="entry name" value="Response_reg"/>
    <property type="match status" value="1"/>
</dbReference>
<sequence length="230" mass="25480">MTIRVAIVDDHPAALFGIERTLANESDLLIVGTCKNSTELVDLLAVNSVDVVLTDFVMKEGRHGDGITMLRFLRRHFPDLRIVVLTSVLSAEILKSIQESDVHVIVSKTDDYGYVSAAIRHVCEQLPFVSPTVDMLLKSNDTVAGQQSDVPRLTKRETEVVRMLAEGLSIQDIAARFSRSPTTISSQKYSAMRKLGIERDAELFRYAISTGMIQASQIALDHEQEQPGKP</sequence>
<dbReference type="CDD" id="cd17535">
    <property type="entry name" value="REC_NarL-like"/>
    <property type="match status" value="1"/>
</dbReference>
<dbReference type="SUPFAM" id="SSF46894">
    <property type="entry name" value="C-terminal effector domain of the bipartite response regulators"/>
    <property type="match status" value="1"/>
</dbReference>
<dbReference type="PROSITE" id="PS50043">
    <property type="entry name" value="HTH_LUXR_2"/>
    <property type="match status" value="1"/>
</dbReference>
<dbReference type="Gene3D" id="1.10.10.10">
    <property type="entry name" value="Winged helix-like DNA-binding domain superfamily/Winged helix DNA-binding domain"/>
    <property type="match status" value="1"/>
</dbReference>
<evidence type="ECO:0000313" key="6">
    <source>
        <dbReference type="EMBL" id="QRN55642.1"/>
    </source>
</evidence>
<dbReference type="InterPro" id="IPR016032">
    <property type="entry name" value="Sig_transdc_resp-reg_C-effctor"/>
</dbReference>
<proteinExistence type="predicted"/>
<dbReference type="Proteomes" id="UP000663181">
    <property type="component" value="Chromosome"/>
</dbReference>
<dbReference type="InterPro" id="IPR036388">
    <property type="entry name" value="WH-like_DNA-bd_sf"/>
</dbReference>
<protein>
    <submittedName>
        <fullName evidence="6">Response regulator transcription factor</fullName>
    </submittedName>
</protein>
<dbReference type="InterPro" id="IPR058245">
    <property type="entry name" value="NreC/VraR/RcsB-like_REC"/>
</dbReference>
<keyword evidence="7" id="KW-1185">Reference proteome</keyword>
<name>A0ABX7GYQ9_9GAMM</name>
<dbReference type="PROSITE" id="PS50110">
    <property type="entry name" value="RESPONSE_REGULATORY"/>
    <property type="match status" value="1"/>
</dbReference>
<dbReference type="CDD" id="cd06170">
    <property type="entry name" value="LuxR_C_like"/>
    <property type="match status" value="1"/>
</dbReference>
<dbReference type="PRINTS" id="PR00038">
    <property type="entry name" value="HTHLUXR"/>
</dbReference>
<dbReference type="PANTHER" id="PTHR43214">
    <property type="entry name" value="TWO-COMPONENT RESPONSE REGULATOR"/>
    <property type="match status" value="1"/>
</dbReference>
<dbReference type="InterPro" id="IPR011006">
    <property type="entry name" value="CheY-like_superfamily"/>
</dbReference>
<dbReference type="Gene3D" id="3.40.50.2300">
    <property type="match status" value="1"/>
</dbReference>
<dbReference type="SMART" id="SM00421">
    <property type="entry name" value="HTH_LUXR"/>
    <property type="match status" value="1"/>
</dbReference>
<evidence type="ECO:0000313" key="7">
    <source>
        <dbReference type="Proteomes" id="UP000663181"/>
    </source>
</evidence>
<dbReference type="InterPro" id="IPR039420">
    <property type="entry name" value="WalR-like"/>
</dbReference>
<feature type="domain" description="Response regulatory" evidence="5">
    <location>
        <begin position="4"/>
        <end position="123"/>
    </location>
</feature>
<dbReference type="EMBL" id="CP064030">
    <property type="protein sequence ID" value="QRN55642.1"/>
    <property type="molecule type" value="Genomic_DNA"/>
</dbReference>
<accession>A0ABX7GYQ9</accession>
<dbReference type="InterPro" id="IPR000792">
    <property type="entry name" value="Tscrpt_reg_LuxR_C"/>
</dbReference>
<dbReference type="PANTHER" id="PTHR43214:SF17">
    <property type="entry name" value="TRANSCRIPTIONAL REGULATORY PROTEIN RCSB"/>
    <property type="match status" value="1"/>
</dbReference>
<gene>
    <name evidence="6" type="ORF">ISN74_10125</name>
</gene>
<keyword evidence="2" id="KW-0238">DNA-binding</keyword>
<feature type="modified residue" description="4-aspartylphosphate" evidence="3">
    <location>
        <position position="55"/>
    </location>
</feature>
<dbReference type="RefSeq" id="WP_188799208.1">
    <property type="nucleotide sequence ID" value="NZ_BMIZ01000001.1"/>
</dbReference>
<evidence type="ECO:0000259" key="5">
    <source>
        <dbReference type="PROSITE" id="PS50110"/>
    </source>
</evidence>
<dbReference type="InterPro" id="IPR001789">
    <property type="entry name" value="Sig_transdc_resp-reg_receiver"/>
</dbReference>
<evidence type="ECO:0000259" key="4">
    <source>
        <dbReference type="PROSITE" id="PS50043"/>
    </source>
</evidence>
<keyword evidence="1 3" id="KW-0597">Phosphoprotein</keyword>